<reference evidence="2" key="1">
    <citation type="journal article" date="2022" name="Int. J. Mol. Sci.">
        <title>Draft Genome of Tanacetum Coccineum: Genomic Comparison of Closely Related Tanacetum-Family Plants.</title>
        <authorList>
            <person name="Yamashiro T."/>
            <person name="Shiraishi A."/>
            <person name="Nakayama K."/>
            <person name="Satake H."/>
        </authorList>
    </citation>
    <scope>NUCLEOTIDE SEQUENCE</scope>
</reference>
<keyword evidence="3" id="KW-1185">Reference proteome</keyword>
<protein>
    <submittedName>
        <fullName evidence="2">Uncharacterized protein</fullName>
    </submittedName>
</protein>
<organism evidence="2 3">
    <name type="scientific">Tanacetum coccineum</name>
    <dbReference type="NCBI Taxonomy" id="301880"/>
    <lineage>
        <taxon>Eukaryota</taxon>
        <taxon>Viridiplantae</taxon>
        <taxon>Streptophyta</taxon>
        <taxon>Embryophyta</taxon>
        <taxon>Tracheophyta</taxon>
        <taxon>Spermatophyta</taxon>
        <taxon>Magnoliopsida</taxon>
        <taxon>eudicotyledons</taxon>
        <taxon>Gunneridae</taxon>
        <taxon>Pentapetalae</taxon>
        <taxon>asterids</taxon>
        <taxon>campanulids</taxon>
        <taxon>Asterales</taxon>
        <taxon>Asteraceae</taxon>
        <taxon>Asteroideae</taxon>
        <taxon>Anthemideae</taxon>
        <taxon>Anthemidinae</taxon>
        <taxon>Tanacetum</taxon>
    </lineage>
</organism>
<evidence type="ECO:0000256" key="1">
    <source>
        <dbReference type="SAM" id="MobiDB-lite"/>
    </source>
</evidence>
<evidence type="ECO:0000313" key="2">
    <source>
        <dbReference type="EMBL" id="GJT36420.1"/>
    </source>
</evidence>
<feature type="region of interest" description="Disordered" evidence="1">
    <location>
        <begin position="1"/>
        <end position="30"/>
    </location>
</feature>
<name>A0ABQ5DB01_9ASTR</name>
<proteinExistence type="predicted"/>
<comment type="caution">
    <text evidence="2">The sequence shown here is derived from an EMBL/GenBank/DDBJ whole genome shotgun (WGS) entry which is preliminary data.</text>
</comment>
<dbReference type="Proteomes" id="UP001151760">
    <property type="component" value="Unassembled WGS sequence"/>
</dbReference>
<feature type="compositionally biased region" description="Polar residues" evidence="1">
    <location>
        <begin position="1"/>
        <end position="15"/>
    </location>
</feature>
<gene>
    <name evidence="2" type="ORF">Tco_0926839</name>
</gene>
<evidence type="ECO:0000313" key="3">
    <source>
        <dbReference type="Proteomes" id="UP001151760"/>
    </source>
</evidence>
<accession>A0ABQ5DB01</accession>
<sequence>MSTSNAHQQSLSDAGSETRPPILERAPRLKKEEDLRGYDLKHYEADIEAMNLILISIPNDIYNSMDACKTVKAMWQRVELNARNYTKQS</sequence>
<dbReference type="EMBL" id="BQNB010015135">
    <property type="protein sequence ID" value="GJT36420.1"/>
    <property type="molecule type" value="Genomic_DNA"/>
</dbReference>
<reference evidence="2" key="2">
    <citation type="submission" date="2022-01" db="EMBL/GenBank/DDBJ databases">
        <authorList>
            <person name="Yamashiro T."/>
            <person name="Shiraishi A."/>
            <person name="Satake H."/>
            <person name="Nakayama K."/>
        </authorList>
    </citation>
    <scope>NUCLEOTIDE SEQUENCE</scope>
</reference>